<evidence type="ECO:0000256" key="1">
    <source>
        <dbReference type="SAM" id="Coils"/>
    </source>
</evidence>
<evidence type="ECO:0000313" key="4">
    <source>
        <dbReference type="Proteomes" id="UP000275385"/>
    </source>
</evidence>
<reference evidence="3 4" key="1">
    <citation type="submission" date="2018-08" db="EMBL/GenBank/DDBJ databases">
        <title>Draft genome of the lignicolous fungus Coniochaeta pulveracea.</title>
        <authorList>
            <person name="Borstlap C.J."/>
            <person name="De Witt R.N."/>
            <person name="Botha A."/>
            <person name="Volschenk H."/>
        </authorList>
    </citation>
    <scope>NUCLEOTIDE SEQUENCE [LARGE SCALE GENOMIC DNA]</scope>
    <source>
        <strain evidence="3 4">CAB683</strain>
    </source>
</reference>
<dbReference type="STRING" id="177199.A0A420XVJ4"/>
<organism evidence="3 4">
    <name type="scientific">Coniochaeta pulveracea</name>
    <dbReference type="NCBI Taxonomy" id="177199"/>
    <lineage>
        <taxon>Eukaryota</taxon>
        <taxon>Fungi</taxon>
        <taxon>Dikarya</taxon>
        <taxon>Ascomycota</taxon>
        <taxon>Pezizomycotina</taxon>
        <taxon>Sordariomycetes</taxon>
        <taxon>Sordariomycetidae</taxon>
        <taxon>Coniochaetales</taxon>
        <taxon>Coniochaetaceae</taxon>
        <taxon>Coniochaeta</taxon>
    </lineage>
</organism>
<accession>A0A420XVJ4</accession>
<keyword evidence="1" id="KW-0175">Coiled coil</keyword>
<dbReference type="GO" id="GO:0003677">
    <property type="term" value="F:DNA binding"/>
    <property type="evidence" value="ECO:0007669"/>
    <property type="project" value="InterPro"/>
</dbReference>
<keyword evidence="4" id="KW-1185">Reference proteome</keyword>
<evidence type="ECO:0000259" key="2">
    <source>
        <dbReference type="Pfam" id="PF16326"/>
    </source>
</evidence>
<evidence type="ECO:0000313" key="3">
    <source>
        <dbReference type="EMBL" id="RKU39692.1"/>
    </source>
</evidence>
<comment type="caution">
    <text evidence="3">The sequence shown here is derived from an EMBL/GenBank/DDBJ whole genome shotgun (WGS) entry which is preliminary data.</text>
</comment>
<feature type="coiled-coil region" evidence="1">
    <location>
        <begin position="1"/>
        <end position="59"/>
    </location>
</feature>
<dbReference type="Proteomes" id="UP000275385">
    <property type="component" value="Unassembled WGS sequence"/>
</dbReference>
<dbReference type="InterPro" id="IPR032524">
    <property type="entry name" value="ABC_tran_C"/>
</dbReference>
<feature type="domain" description="ABC transporter Uup C-terminal" evidence="2">
    <location>
        <begin position="4"/>
        <end position="55"/>
    </location>
</feature>
<name>A0A420XVJ4_9PEZI</name>
<gene>
    <name evidence="3" type="ORF">DL546_000030</name>
</gene>
<feature type="non-terminal residue" evidence="3">
    <location>
        <position position="60"/>
    </location>
</feature>
<protein>
    <recommendedName>
        <fullName evidence="2">ABC transporter Uup C-terminal domain-containing protein</fullName>
    </recommendedName>
</protein>
<dbReference type="Pfam" id="PF16326">
    <property type="entry name" value="ABC_tran_CTD"/>
    <property type="match status" value="1"/>
</dbReference>
<dbReference type="EMBL" id="QVQW01000665">
    <property type="protein sequence ID" value="RKU39692.1"/>
    <property type="molecule type" value="Genomic_DNA"/>
</dbReference>
<sequence length="60" mass="6866">MARYEGKMDKAKAALDDLYQQMAEAATDYEKLTELQGQADEVQERLDELETAWLEAAQQI</sequence>
<proteinExistence type="predicted"/>
<dbReference type="AlphaFoldDB" id="A0A420XVJ4"/>